<reference evidence="2" key="1">
    <citation type="submission" date="2020-04" db="EMBL/GenBank/DDBJ databases">
        <title>Deep metagenomics examines the oral microbiome during advanced dental caries in children, revealing novel taxa and co-occurrences with host molecules.</title>
        <authorList>
            <person name="Baker J.L."/>
            <person name="Morton J.T."/>
            <person name="Dinis M."/>
            <person name="Alvarez R."/>
            <person name="Tran N.C."/>
            <person name="Knight R."/>
            <person name="Edlund A."/>
        </authorList>
    </citation>
    <scope>NUCLEOTIDE SEQUENCE</scope>
    <source>
        <strain evidence="2">JCVI_32_bin.14</strain>
    </source>
</reference>
<protein>
    <submittedName>
        <fullName evidence="2">Uncharacterized protein</fullName>
    </submittedName>
</protein>
<feature type="transmembrane region" description="Helical" evidence="1">
    <location>
        <begin position="64"/>
        <end position="88"/>
    </location>
</feature>
<keyword evidence="1" id="KW-1133">Transmembrane helix</keyword>
<dbReference type="Proteomes" id="UP000757890">
    <property type="component" value="Unassembled WGS sequence"/>
</dbReference>
<comment type="caution">
    <text evidence="2">The sequence shown here is derived from an EMBL/GenBank/DDBJ whole genome shotgun (WGS) entry which is preliminary data.</text>
</comment>
<proteinExistence type="predicted"/>
<organism evidence="2 3">
    <name type="scientific">Dialister invisus</name>
    <dbReference type="NCBI Taxonomy" id="218538"/>
    <lineage>
        <taxon>Bacteria</taxon>
        <taxon>Bacillati</taxon>
        <taxon>Bacillota</taxon>
        <taxon>Negativicutes</taxon>
        <taxon>Veillonellales</taxon>
        <taxon>Veillonellaceae</taxon>
        <taxon>Dialister</taxon>
    </lineage>
</organism>
<dbReference type="EMBL" id="JABZMK010000031">
    <property type="protein sequence ID" value="MBF1129527.1"/>
    <property type="molecule type" value="Genomic_DNA"/>
</dbReference>
<sequence length="103" mass="11602">MVLFLFCLPALEVLPVWKIIVYHYGWKVREKLISSSYSRGDILVLYQAIKSWDTAYLGGALLDAAITAVEAVCFLATPLFLFLPWVLYGVIAKWFGLPAVISF</sequence>
<accession>A0A930FR97</accession>
<evidence type="ECO:0000313" key="3">
    <source>
        <dbReference type="Proteomes" id="UP000757890"/>
    </source>
</evidence>
<keyword evidence="1" id="KW-0812">Transmembrane</keyword>
<evidence type="ECO:0000313" key="2">
    <source>
        <dbReference type="EMBL" id="MBF1129527.1"/>
    </source>
</evidence>
<dbReference type="AlphaFoldDB" id="A0A930FR97"/>
<dbReference type="RefSeq" id="WP_276639908.1">
    <property type="nucleotide sequence ID" value="NZ_CAUBBU010000002.1"/>
</dbReference>
<gene>
    <name evidence="2" type="ORF">HXL70_05715</name>
</gene>
<name>A0A930FR97_9FIRM</name>
<evidence type="ECO:0000256" key="1">
    <source>
        <dbReference type="SAM" id="Phobius"/>
    </source>
</evidence>
<keyword evidence="1" id="KW-0472">Membrane</keyword>